<dbReference type="InterPro" id="IPR007939">
    <property type="entry name" value="Cu-R_B_prcur"/>
</dbReference>
<proteinExistence type="predicted"/>
<keyword evidence="2" id="KW-0732">Signal</keyword>
<accession>A0ABY7TRB6</accession>
<reference evidence="3 4" key="1">
    <citation type="submission" date="2023-02" db="EMBL/GenBank/DDBJ databases">
        <title>Genome sequence of Sphingomonas naphthae.</title>
        <authorList>
            <person name="Kim S."/>
            <person name="Heo J."/>
            <person name="Kwon S.-W."/>
        </authorList>
    </citation>
    <scope>NUCLEOTIDE SEQUENCE [LARGE SCALE GENOMIC DNA]</scope>
    <source>
        <strain evidence="3 4">KACC 18716</strain>
    </source>
</reference>
<feature type="chain" id="PRO_5045662185" evidence="2">
    <location>
        <begin position="19"/>
        <end position="312"/>
    </location>
</feature>
<protein>
    <submittedName>
        <fullName evidence="3">Copper resistance protein B</fullName>
    </submittedName>
</protein>
<dbReference type="Pfam" id="PF05275">
    <property type="entry name" value="CopB"/>
    <property type="match status" value="1"/>
</dbReference>
<evidence type="ECO:0000313" key="3">
    <source>
        <dbReference type="EMBL" id="WCT74364.1"/>
    </source>
</evidence>
<evidence type="ECO:0000313" key="4">
    <source>
        <dbReference type="Proteomes" id="UP001220395"/>
    </source>
</evidence>
<dbReference type="RefSeq" id="WP_273689347.1">
    <property type="nucleotide sequence ID" value="NZ_CP117411.1"/>
</dbReference>
<keyword evidence="4" id="KW-1185">Reference proteome</keyword>
<evidence type="ECO:0000256" key="2">
    <source>
        <dbReference type="SAM" id="SignalP"/>
    </source>
</evidence>
<name>A0ABY7TRB6_9SPHN</name>
<organism evidence="3 4">
    <name type="scientific">Sphingomonas naphthae</name>
    <dbReference type="NCBI Taxonomy" id="1813468"/>
    <lineage>
        <taxon>Bacteria</taxon>
        <taxon>Pseudomonadati</taxon>
        <taxon>Pseudomonadota</taxon>
        <taxon>Alphaproteobacteria</taxon>
        <taxon>Sphingomonadales</taxon>
        <taxon>Sphingomonadaceae</taxon>
        <taxon>Sphingomonas</taxon>
    </lineage>
</organism>
<feature type="compositionally biased region" description="Low complexity" evidence="1">
    <location>
        <begin position="56"/>
        <end position="69"/>
    </location>
</feature>
<feature type="compositionally biased region" description="Low complexity" evidence="1">
    <location>
        <begin position="27"/>
        <end position="42"/>
    </location>
</feature>
<dbReference type="EMBL" id="CP117411">
    <property type="protein sequence ID" value="WCT74364.1"/>
    <property type="molecule type" value="Genomic_DNA"/>
</dbReference>
<dbReference type="Proteomes" id="UP001220395">
    <property type="component" value="Chromosome"/>
</dbReference>
<gene>
    <name evidence="3" type="ORF">PQ455_03805</name>
</gene>
<feature type="region of interest" description="Disordered" evidence="1">
    <location>
        <begin position="21"/>
        <end position="79"/>
    </location>
</feature>
<sequence length="312" mass="33791">MRRWLPALAGLAASPLAAQTDPHAHHMMPGMAMPAAPAAQPTEAPPPPAHDHAAMDHAAPAEPAARPGSEPAPAPPTDHAAERFYPAAAMAAARRQLAREHGGMTYHMLIADIAEWQVRDGRDGFRWEGEGWYGGDLNRLVVKTEGEGTRGRALEAGEVQALDSRAIDPYWNLQAGIRQDVARGPSPTYAVLAVEGLAPFWFELEGSLFLSDKGDLTGRISGYVDQRITQALVLQPRIELNLAAQDVARQRIGSGLSSADFDLRLRYEIVREFAPYIGVTHERRFGDTAHFARAAGDGARSTSLVVGVRAWF</sequence>
<feature type="signal peptide" evidence="2">
    <location>
        <begin position="1"/>
        <end position="18"/>
    </location>
</feature>
<evidence type="ECO:0000256" key="1">
    <source>
        <dbReference type="SAM" id="MobiDB-lite"/>
    </source>
</evidence>